<dbReference type="Pfam" id="PF08484">
    <property type="entry name" value="Methyltransf_14"/>
    <property type="match status" value="1"/>
</dbReference>
<comment type="caution">
    <text evidence="3">The sequence shown here is derived from an EMBL/GenBank/DDBJ whole genome shotgun (WGS) entry which is preliminary data.</text>
</comment>
<evidence type="ECO:0000313" key="3">
    <source>
        <dbReference type="EMBL" id="NEB93491.1"/>
    </source>
</evidence>
<dbReference type="InterPro" id="IPR013630">
    <property type="entry name" value="Methyltransf_Zn-bd_dom_put"/>
</dbReference>
<dbReference type="InterPro" id="IPR038576">
    <property type="entry name" value="Methyltransf_Zn-bd_dom_put_sf"/>
</dbReference>
<dbReference type="SUPFAM" id="SSF53335">
    <property type="entry name" value="S-adenosyl-L-methionine-dependent methyltransferases"/>
    <property type="match status" value="1"/>
</dbReference>
<protein>
    <submittedName>
        <fullName evidence="3">Class I SAM-dependent methyltransferase</fullName>
    </submittedName>
</protein>
<dbReference type="Gene3D" id="3.40.50.720">
    <property type="entry name" value="NAD(P)-binding Rossmann-like Domain"/>
    <property type="match status" value="1"/>
</dbReference>
<feature type="domain" description="Methyltransferase putative zinc binding" evidence="1">
    <location>
        <begin position="4"/>
        <end position="65"/>
    </location>
</feature>
<proteinExistence type="predicted"/>
<name>A0A7K3QUF9_9ACTN</name>
<dbReference type="AlphaFoldDB" id="A0A7K3QUF9"/>
<dbReference type="Pfam" id="PF13489">
    <property type="entry name" value="Methyltransf_23"/>
    <property type="match status" value="1"/>
</dbReference>
<sequence length="411" mass="45022">MTTCRMCGAQDWQKVVDFGPVPLADSFLEPAASYDDEPRYPLAVISCRSCRLMSLTHVVDPEVLYRTYPYTTSDSETIKKHMGHVVSVCVERFGIPEGSFVLEIGSNTGSQLKTFQNAGMRTLGIDPARNIATVANERGIETLPEFFSVDTAALVKKTYGTPQLILGRHVFAHIDDVASVAAGVRDLLGPDSLFAIEVPYLVDMLERNEFDTIYHEHLSYFGVGSLVALFQRHGLRVVDAERLSVHGGSILVFVGLDDGTRPTAPAVEELIALEKRSGLHEDATYERFAEHVEQITSELTELVRSLRAEGKRIAGYGAPAKGNTLLNVCGITTDDLEFCCDTTEFKQGLVLPGTHIPVHSPAYAKTQAIDYYLLLAWNYGEEIIAKEASFLANGGRFILPNPRPSIVPAGA</sequence>
<feature type="domain" description="C-methyltransferase" evidence="2">
    <location>
        <begin position="245"/>
        <end position="402"/>
    </location>
</feature>
<keyword evidence="3" id="KW-0808">Transferase</keyword>
<accession>A0A7K3QUF9</accession>
<dbReference type="Gene3D" id="6.20.50.110">
    <property type="entry name" value="Methyltransferase, zinc-binding domain"/>
    <property type="match status" value="1"/>
</dbReference>
<dbReference type="GO" id="GO:0008168">
    <property type="term" value="F:methyltransferase activity"/>
    <property type="evidence" value="ECO:0007669"/>
    <property type="project" value="UniProtKB-KW"/>
</dbReference>
<dbReference type="Gene3D" id="3.40.50.150">
    <property type="entry name" value="Vaccinia Virus protein VP39"/>
    <property type="match status" value="1"/>
</dbReference>
<dbReference type="InterPro" id="IPR029063">
    <property type="entry name" value="SAM-dependent_MTases_sf"/>
</dbReference>
<dbReference type="Gene3D" id="6.10.250.3100">
    <property type="match status" value="1"/>
</dbReference>
<dbReference type="InterPro" id="IPR013691">
    <property type="entry name" value="MeTrfase_14"/>
</dbReference>
<dbReference type="PANTHER" id="PTHR43861">
    <property type="entry name" value="TRANS-ACONITATE 2-METHYLTRANSFERASE-RELATED"/>
    <property type="match status" value="1"/>
</dbReference>
<organism evidence="3 4">
    <name type="scientific">Streptomyces bauhiniae</name>
    <dbReference type="NCBI Taxonomy" id="2340725"/>
    <lineage>
        <taxon>Bacteria</taxon>
        <taxon>Bacillati</taxon>
        <taxon>Actinomycetota</taxon>
        <taxon>Actinomycetes</taxon>
        <taxon>Kitasatosporales</taxon>
        <taxon>Streptomycetaceae</taxon>
        <taxon>Streptomyces</taxon>
    </lineage>
</organism>
<keyword evidence="3" id="KW-0489">Methyltransferase</keyword>
<dbReference type="GO" id="GO:0032259">
    <property type="term" value="P:methylation"/>
    <property type="evidence" value="ECO:0007669"/>
    <property type="project" value="UniProtKB-KW"/>
</dbReference>
<dbReference type="EMBL" id="JAAGMR010000206">
    <property type="protein sequence ID" value="NEB93491.1"/>
    <property type="molecule type" value="Genomic_DNA"/>
</dbReference>
<dbReference type="GO" id="GO:0017000">
    <property type="term" value="P:antibiotic biosynthetic process"/>
    <property type="evidence" value="ECO:0007669"/>
    <property type="project" value="UniProtKB-ARBA"/>
</dbReference>
<dbReference type="PANTHER" id="PTHR43861:SF5">
    <property type="entry name" value="BLL5978 PROTEIN"/>
    <property type="match status" value="1"/>
</dbReference>
<evidence type="ECO:0000259" key="1">
    <source>
        <dbReference type="Pfam" id="PF08421"/>
    </source>
</evidence>
<dbReference type="Pfam" id="PF08421">
    <property type="entry name" value="Methyltransf_13"/>
    <property type="match status" value="1"/>
</dbReference>
<reference evidence="3 4" key="1">
    <citation type="submission" date="2020-01" db="EMBL/GenBank/DDBJ databases">
        <title>Insect and environment-associated Actinomycetes.</title>
        <authorList>
            <person name="Currrie C."/>
            <person name="Chevrette M."/>
            <person name="Carlson C."/>
            <person name="Stubbendieck R."/>
            <person name="Wendt-Pienkowski E."/>
        </authorList>
    </citation>
    <scope>NUCLEOTIDE SEQUENCE [LARGE SCALE GENOMIC DNA]</scope>
    <source>
        <strain evidence="3 4">SID7754</strain>
    </source>
</reference>
<dbReference type="Proteomes" id="UP000470520">
    <property type="component" value="Unassembled WGS sequence"/>
</dbReference>
<evidence type="ECO:0000313" key="4">
    <source>
        <dbReference type="Proteomes" id="UP000470520"/>
    </source>
</evidence>
<gene>
    <name evidence="3" type="ORF">G3I21_17640</name>
</gene>
<evidence type="ECO:0000259" key="2">
    <source>
        <dbReference type="Pfam" id="PF08484"/>
    </source>
</evidence>